<dbReference type="InterPro" id="IPR024749">
    <property type="entry name" value="Collagen-bd_put"/>
</dbReference>
<feature type="region of interest" description="Disordered" evidence="1">
    <location>
        <begin position="427"/>
        <end position="447"/>
    </location>
</feature>
<dbReference type="KEGG" id="fae:FAES_4245"/>
<keyword evidence="2" id="KW-0732">Signal</keyword>
<dbReference type="SUPFAM" id="SSF51445">
    <property type="entry name" value="(Trans)glycosidases"/>
    <property type="match status" value="1"/>
</dbReference>
<evidence type="ECO:0000259" key="3">
    <source>
        <dbReference type="Pfam" id="PF12904"/>
    </source>
</evidence>
<organism evidence="5 6">
    <name type="scientific">Fibrella aestuarina BUZ 2</name>
    <dbReference type="NCBI Taxonomy" id="1166018"/>
    <lineage>
        <taxon>Bacteria</taxon>
        <taxon>Pseudomonadati</taxon>
        <taxon>Bacteroidota</taxon>
        <taxon>Cytophagia</taxon>
        <taxon>Cytophagales</taxon>
        <taxon>Spirosomataceae</taxon>
        <taxon>Fibrella</taxon>
    </lineage>
</organism>
<dbReference type="PANTHER" id="PTHR37836:SF3">
    <property type="entry name" value="ENDOGLUCANASE"/>
    <property type="match status" value="1"/>
</dbReference>
<proteinExistence type="predicted"/>
<dbReference type="OrthoDB" id="59486at2"/>
<dbReference type="Pfam" id="PF13204">
    <property type="entry name" value="Apiosidase"/>
    <property type="match status" value="1"/>
</dbReference>
<evidence type="ECO:0008006" key="7">
    <source>
        <dbReference type="Google" id="ProtNLM"/>
    </source>
</evidence>
<evidence type="ECO:0000256" key="1">
    <source>
        <dbReference type="SAM" id="MobiDB-lite"/>
    </source>
</evidence>
<dbReference type="HOGENOM" id="CLU_023504_0_0_10"/>
<evidence type="ECO:0000259" key="4">
    <source>
        <dbReference type="Pfam" id="PF13204"/>
    </source>
</evidence>
<protein>
    <recommendedName>
        <fullName evidence="7">DUF4038 domain-containing protein</fullName>
    </recommendedName>
</protein>
<evidence type="ECO:0000256" key="2">
    <source>
        <dbReference type="SAM" id="SignalP"/>
    </source>
</evidence>
<evidence type="ECO:0000313" key="5">
    <source>
        <dbReference type="EMBL" id="CCH02245.1"/>
    </source>
</evidence>
<dbReference type="PATRIC" id="fig|1166018.3.peg.1201"/>
<dbReference type="Proteomes" id="UP000011058">
    <property type="component" value="Chromosome"/>
</dbReference>
<gene>
    <name evidence="5" type="ORF">FAES_4245</name>
</gene>
<feature type="signal peptide" evidence="2">
    <location>
        <begin position="1"/>
        <end position="20"/>
    </location>
</feature>
<dbReference type="STRING" id="1166018.FAES_4245"/>
<dbReference type="eggNOG" id="COG2730">
    <property type="taxonomic scope" value="Bacteria"/>
</dbReference>
<sequence>MKRLFLLLTLGWLYASPTQAQLTPTPWTGGPLRVSANQRYLVHADGRPFFYLGDTAWELFHRLNRDEADYYLRRRAEQGFTVVQAVALAELNGLNDPNPYGQKPLLNNDPTTPNPAYFEHVDWIIDKARSLGIAVALLPTWGDKLFKDKWGEGPEIFNVDNAHTYGRWIGDRYKTRDNIIWVLGGDRTPREGSPDVAVWRAMADGIQQGVGGADKALMTFHPQPNSVTDGGAGRWFQADAWFDFNMHQTGHCRDTPVYDYLTTSYNRQPTKPTMDAEPIYEDHPVCFNAKALGTSNALDVRKSVYLALFAGAHGQTYGCHDVWQLFAPGRTPVNGPHLSWKEALDLPAARQMRFVRQLLTSRPLLERIPDQSLIRENNYPPAERIQATRGRTYAFVYSSAGRPFTLLLGKTEGKQITAAWFDPRTGQSTPIGTYPNTGEQRFSPPTSGYGQDWVLTVDSR</sequence>
<name>I0KDP2_9BACT</name>
<feature type="domain" description="Apiosidase-like catalytic" evidence="4">
    <location>
        <begin position="35"/>
        <end position="365"/>
    </location>
</feature>
<dbReference type="Gene3D" id="3.20.20.80">
    <property type="entry name" value="Glycosidases"/>
    <property type="match status" value="1"/>
</dbReference>
<dbReference type="AlphaFoldDB" id="I0KDP2"/>
<dbReference type="Pfam" id="PF12904">
    <property type="entry name" value="Collagen_bind_2"/>
    <property type="match status" value="1"/>
</dbReference>
<keyword evidence="6" id="KW-1185">Reference proteome</keyword>
<dbReference type="RefSeq" id="WP_015333344.1">
    <property type="nucleotide sequence ID" value="NC_020054.1"/>
</dbReference>
<dbReference type="EMBL" id="HE796683">
    <property type="protein sequence ID" value="CCH02245.1"/>
    <property type="molecule type" value="Genomic_DNA"/>
</dbReference>
<dbReference type="PANTHER" id="PTHR37836">
    <property type="entry name" value="LMO1036 PROTEIN"/>
    <property type="match status" value="1"/>
</dbReference>
<accession>I0KDP2</accession>
<dbReference type="InterPro" id="IPR025277">
    <property type="entry name" value="Apiosidase-like_cat_dom"/>
</dbReference>
<dbReference type="InterPro" id="IPR017853">
    <property type="entry name" value="GH"/>
</dbReference>
<evidence type="ECO:0000313" key="6">
    <source>
        <dbReference type="Proteomes" id="UP000011058"/>
    </source>
</evidence>
<feature type="chain" id="PRO_5003630093" description="DUF4038 domain-containing protein" evidence="2">
    <location>
        <begin position="21"/>
        <end position="460"/>
    </location>
</feature>
<reference evidence="5 6" key="1">
    <citation type="journal article" date="2012" name="J. Bacteriol.">
        <title>Genome Sequence of Fibrella aestuarina BUZ 2T, a Filamentous Marine Bacterium.</title>
        <authorList>
            <person name="Filippini M."/>
            <person name="Qi W."/>
            <person name="Blom J."/>
            <person name="Goesmann A."/>
            <person name="Smits T.H."/>
            <person name="Bagheri H.C."/>
        </authorList>
    </citation>
    <scope>NUCLEOTIDE SEQUENCE [LARGE SCALE GENOMIC DNA]</scope>
    <source>
        <strain evidence="6">BUZ 2T</strain>
    </source>
</reference>
<feature type="domain" description="Putative collagen-binding" evidence="3">
    <location>
        <begin position="368"/>
        <end position="458"/>
    </location>
</feature>